<comment type="subcellular location">
    <subcellularLocation>
        <location evidence="1">Membrane</location>
        <topology evidence="1">Multi-pass membrane protein</topology>
    </subcellularLocation>
</comment>
<feature type="transmembrane region" description="Helical" evidence="6">
    <location>
        <begin position="71"/>
        <end position="95"/>
    </location>
</feature>
<evidence type="ECO:0000313" key="9">
    <source>
        <dbReference type="Proteomes" id="UP000445000"/>
    </source>
</evidence>
<evidence type="ECO:0000256" key="6">
    <source>
        <dbReference type="SAM" id="Phobius"/>
    </source>
</evidence>
<comment type="similarity">
    <text evidence="2">Belongs to the EamA transporter family.</text>
</comment>
<reference evidence="9" key="1">
    <citation type="submission" date="2020-01" db="EMBL/GenBank/DDBJ databases">
        <title>'Steroidobacter agaridevorans' sp. nov., agar-degrading bacteria isolated from rhizosphere soils.</title>
        <authorList>
            <person name="Ikenaga M."/>
            <person name="Kataoka M."/>
            <person name="Murouchi A."/>
            <person name="Katsuragi S."/>
            <person name="Sakai M."/>
        </authorList>
    </citation>
    <scope>NUCLEOTIDE SEQUENCE [LARGE SCALE GENOMIC DNA]</scope>
    <source>
        <strain evidence="9">YU21-B</strain>
    </source>
</reference>
<dbReference type="PANTHER" id="PTHR32322">
    <property type="entry name" value="INNER MEMBRANE TRANSPORTER"/>
    <property type="match status" value="1"/>
</dbReference>
<sequence>MVGMPLANHTRSMLLLLLTMTVWGSTFMVTKELIVVWPPFTLAFVRVAVGALVLLPFALSRKTPGVRLPWGSIWSMGLIGVALYYLVFNTAMVYVSASQGALVQASIPAMTALVAVLWLRERASSLRWLGIALSVGGVLIVFSGSGSEGGQSSLFGNLLMFASVVCWGLYTALAKRVAGFDSLVITTAVTGTGALLLSPLAGYEIVTANLAGNGLPPLPLIGWTELLYLGVIASGMAYLLYNASLRHLDASEVGVYTNLIPIVGVLSGVIVLGEPLSTRAVIGGLVVMLGVWITSRSERPVAVTA</sequence>
<evidence type="ECO:0000256" key="3">
    <source>
        <dbReference type="ARBA" id="ARBA00022692"/>
    </source>
</evidence>
<evidence type="ECO:0000256" key="2">
    <source>
        <dbReference type="ARBA" id="ARBA00007362"/>
    </source>
</evidence>
<dbReference type="PANTHER" id="PTHR32322:SF2">
    <property type="entry name" value="EAMA DOMAIN-CONTAINING PROTEIN"/>
    <property type="match status" value="1"/>
</dbReference>
<feature type="transmembrane region" description="Helical" evidence="6">
    <location>
        <begin position="180"/>
        <end position="200"/>
    </location>
</feature>
<dbReference type="AlphaFoldDB" id="A0A829YIJ1"/>
<feature type="transmembrane region" description="Helical" evidence="6">
    <location>
        <begin position="154"/>
        <end position="173"/>
    </location>
</feature>
<name>A0A829YIJ1_9GAMM</name>
<gene>
    <name evidence="8" type="ORF">GCM10011487_51550</name>
</gene>
<dbReference type="InterPro" id="IPR000620">
    <property type="entry name" value="EamA_dom"/>
</dbReference>
<accession>A0A829YIJ1</accession>
<dbReference type="Proteomes" id="UP000445000">
    <property type="component" value="Unassembled WGS sequence"/>
</dbReference>
<feature type="transmembrane region" description="Helical" evidence="6">
    <location>
        <begin position="253"/>
        <end position="272"/>
    </location>
</feature>
<dbReference type="InterPro" id="IPR050638">
    <property type="entry name" value="AA-Vitamin_Transporters"/>
</dbReference>
<dbReference type="Gene3D" id="1.10.3730.20">
    <property type="match status" value="1"/>
</dbReference>
<dbReference type="SUPFAM" id="SSF103481">
    <property type="entry name" value="Multidrug resistance efflux transporter EmrE"/>
    <property type="match status" value="2"/>
</dbReference>
<dbReference type="InterPro" id="IPR037185">
    <property type="entry name" value="EmrE-like"/>
</dbReference>
<evidence type="ECO:0000256" key="5">
    <source>
        <dbReference type="ARBA" id="ARBA00023136"/>
    </source>
</evidence>
<comment type="caution">
    <text evidence="8">The sequence shown here is derived from an EMBL/GenBank/DDBJ whole genome shotgun (WGS) entry which is preliminary data.</text>
</comment>
<evidence type="ECO:0000256" key="4">
    <source>
        <dbReference type="ARBA" id="ARBA00022989"/>
    </source>
</evidence>
<evidence type="ECO:0000256" key="1">
    <source>
        <dbReference type="ARBA" id="ARBA00004141"/>
    </source>
</evidence>
<dbReference type="GO" id="GO:0016020">
    <property type="term" value="C:membrane"/>
    <property type="evidence" value="ECO:0007669"/>
    <property type="project" value="UniProtKB-SubCell"/>
</dbReference>
<feature type="transmembrane region" description="Helical" evidence="6">
    <location>
        <begin position="12"/>
        <end position="30"/>
    </location>
</feature>
<protein>
    <submittedName>
        <fullName evidence="8">Membrane protein</fullName>
    </submittedName>
</protein>
<feature type="domain" description="EamA" evidence="7">
    <location>
        <begin position="12"/>
        <end position="142"/>
    </location>
</feature>
<feature type="transmembrane region" description="Helical" evidence="6">
    <location>
        <begin position="278"/>
        <end position="295"/>
    </location>
</feature>
<proteinExistence type="inferred from homology"/>
<dbReference type="EMBL" id="BLJN01000005">
    <property type="protein sequence ID" value="GFE83155.1"/>
    <property type="molecule type" value="Genomic_DNA"/>
</dbReference>
<feature type="transmembrane region" description="Helical" evidence="6">
    <location>
        <begin position="101"/>
        <end position="119"/>
    </location>
</feature>
<evidence type="ECO:0000313" key="8">
    <source>
        <dbReference type="EMBL" id="GFE83155.1"/>
    </source>
</evidence>
<feature type="transmembrane region" description="Helical" evidence="6">
    <location>
        <begin position="220"/>
        <end position="241"/>
    </location>
</feature>
<evidence type="ECO:0000259" key="7">
    <source>
        <dbReference type="Pfam" id="PF00892"/>
    </source>
</evidence>
<keyword evidence="9" id="KW-1185">Reference proteome</keyword>
<dbReference type="Pfam" id="PF00892">
    <property type="entry name" value="EamA"/>
    <property type="match status" value="2"/>
</dbReference>
<keyword evidence="4 6" id="KW-1133">Transmembrane helix</keyword>
<feature type="domain" description="EamA" evidence="7">
    <location>
        <begin position="155"/>
        <end position="295"/>
    </location>
</feature>
<feature type="transmembrane region" description="Helical" evidence="6">
    <location>
        <begin position="126"/>
        <end position="142"/>
    </location>
</feature>
<keyword evidence="5 6" id="KW-0472">Membrane</keyword>
<keyword evidence="3 6" id="KW-0812">Transmembrane</keyword>
<feature type="transmembrane region" description="Helical" evidence="6">
    <location>
        <begin position="36"/>
        <end position="59"/>
    </location>
</feature>
<organism evidence="8 9">
    <name type="scientific">Steroidobacter agaridevorans</name>
    <dbReference type="NCBI Taxonomy" id="2695856"/>
    <lineage>
        <taxon>Bacteria</taxon>
        <taxon>Pseudomonadati</taxon>
        <taxon>Pseudomonadota</taxon>
        <taxon>Gammaproteobacteria</taxon>
        <taxon>Steroidobacterales</taxon>
        <taxon>Steroidobacteraceae</taxon>
        <taxon>Steroidobacter</taxon>
    </lineage>
</organism>